<keyword evidence="1" id="KW-0812">Transmembrane</keyword>
<gene>
    <name evidence="2" type="ORF">BGZ65_008628</name>
</gene>
<name>A0A9P6SVC1_9FUNG</name>
<keyword evidence="1" id="KW-0472">Membrane</keyword>
<dbReference type="SUPFAM" id="SSF50965">
    <property type="entry name" value="Galactose oxidase, central domain"/>
    <property type="match status" value="1"/>
</dbReference>
<dbReference type="Proteomes" id="UP000749646">
    <property type="component" value="Unassembled WGS sequence"/>
</dbReference>
<organism evidence="2 3">
    <name type="scientific">Modicella reniformis</name>
    <dbReference type="NCBI Taxonomy" id="1440133"/>
    <lineage>
        <taxon>Eukaryota</taxon>
        <taxon>Fungi</taxon>
        <taxon>Fungi incertae sedis</taxon>
        <taxon>Mucoromycota</taxon>
        <taxon>Mortierellomycotina</taxon>
        <taxon>Mortierellomycetes</taxon>
        <taxon>Mortierellales</taxon>
        <taxon>Mortierellaceae</taxon>
        <taxon>Modicella</taxon>
    </lineage>
</organism>
<proteinExistence type="predicted"/>
<dbReference type="EMBL" id="JAAAHW010000130">
    <property type="protein sequence ID" value="KAG0006347.1"/>
    <property type="molecule type" value="Genomic_DNA"/>
</dbReference>
<comment type="caution">
    <text evidence="2">The sequence shown here is derived from an EMBL/GenBank/DDBJ whole genome shotgun (WGS) entry which is preliminary data.</text>
</comment>
<evidence type="ECO:0000313" key="3">
    <source>
        <dbReference type="Proteomes" id="UP000749646"/>
    </source>
</evidence>
<accession>A0A9P6SVC1</accession>
<evidence type="ECO:0000256" key="1">
    <source>
        <dbReference type="SAM" id="Phobius"/>
    </source>
</evidence>
<dbReference type="AlphaFoldDB" id="A0A9P6SVC1"/>
<feature type="transmembrane region" description="Helical" evidence="1">
    <location>
        <begin position="424"/>
        <end position="446"/>
    </location>
</feature>
<protein>
    <submittedName>
        <fullName evidence="2">Uncharacterized protein</fullName>
    </submittedName>
</protein>
<dbReference type="InterPro" id="IPR011043">
    <property type="entry name" value="Gal_Oxase/kelch_b-propeller"/>
</dbReference>
<dbReference type="InterPro" id="IPR015915">
    <property type="entry name" value="Kelch-typ_b-propeller"/>
</dbReference>
<dbReference type="OrthoDB" id="432528at2759"/>
<sequence length="482" mass="52104">MYIFGGVPVKKVSSRATRTVTTGTVTTTQAFMIDLTVPWDVKSPAYKKLPSGPILTTITPRGGWFMSTSSAITADRQNWFILTANENTGSGNGSSGGGGVGSSSIGYLYNFRSRSWKRVVLDESDPGNTHHRQHRLLLAGSQSGVTDLDTGIIYILLHRYDDRDLDQPAGGVDGDRDGDPESDLPTLLLSVDISTKTLKRVKGAPSSLAVDGITWSAYRKDLLYSVSSSGAVTSSDIFAYKSNSGWKNLDTTITATTTTTITWPFPTGRRQGSSCFVPAFGGSKMILFGGLSEEDGFAFSDIDILDVTTLTWTKGPNVSQLNARGYSACAVSGEYFISWGGINRELHPVNGDTTITTTTTTTKITTAGARAILPLDAVIVFSLASGTWVSGYTPPGTERTPVEPALYNYINFKMCLHSGHCREFMIGSAVIGGFTAVLAVVGWLVYRARRRHHHHHARQSRNNMIVGNHLDMSESEPLVTYV</sequence>
<keyword evidence="3" id="KW-1185">Reference proteome</keyword>
<keyword evidence="1" id="KW-1133">Transmembrane helix</keyword>
<reference evidence="2" key="1">
    <citation type="journal article" date="2020" name="Fungal Divers.">
        <title>Resolving the Mortierellaceae phylogeny through synthesis of multi-gene phylogenetics and phylogenomics.</title>
        <authorList>
            <person name="Vandepol N."/>
            <person name="Liber J."/>
            <person name="Desiro A."/>
            <person name="Na H."/>
            <person name="Kennedy M."/>
            <person name="Barry K."/>
            <person name="Grigoriev I.V."/>
            <person name="Miller A.N."/>
            <person name="O'Donnell K."/>
            <person name="Stajich J.E."/>
            <person name="Bonito G."/>
        </authorList>
    </citation>
    <scope>NUCLEOTIDE SEQUENCE</scope>
    <source>
        <strain evidence="2">MES-2147</strain>
    </source>
</reference>
<dbReference type="Gene3D" id="2.120.10.80">
    <property type="entry name" value="Kelch-type beta propeller"/>
    <property type="match status" value="1"/>
</dbReference>
<evidence type="ECO:0000313" key="2">
    <source>
        <dbReference type="EMBL" id="KAG0006347.1"/>
    </source>
</evidence>